<dbReference type="EMBL" id="KI669572">
    <property type="protein sequence ID" value="ETN14467.1"/>
    <property type="molecule type" value="Genomic_DNA"/>
</dbReference>
<dbReference type="Proteomes" id="UP000018817">
    <property type="component" value="Unassembled WGS sequence"/>
</dbReference>
<dbReference type="RefSeq" id="XP_008900037.1">
    <property type="nucleotide sequence ID" value="XM_008901789.1"/>
</dbReference>
<evidence type="ECO:0000313" key="2">
    <source>
        <dbReference type="EMBL" id="ETN14467.1"/>
    </source>
</evidence>
<name>W2QMP9_PHYN3</name>
<keyword evidence="1" id="KW-0812">Transmembrane</keyword>
<reference evidence="2 3" key="2">
    <citation type="submission" date="2013-11" db="EMBL/GenBank/DDBJ databases">
        <title>The Genome Sequence of Phytophthora parasitica INRA-310.</title>
        <authorList>
            <consortium name="The Broad Institute Genomics Platform"/>
            <person name="Russ C."/>
            <person name="Tyler B."/>
            <person name="Panabieres F."/>
            <person name="Shan W."/>
            <person name="Tripathy S."/>
            <person name="Grunwald N."/>
            <person name="Machado M."/>
            <person name="Johnson C.S."/>
            <person name="Arredondo F."/>
            <person name="Hong C."/>
            <person name="Coffey M."/>
            <person name="Young S.K."/>
            <person name="Zeng Q."/>
            <person name="Gargeya S."/>
            <person name="Fitzgerald M."/>
            <person name="Abouelleil A."/>
            <person name="Alvarado L."/>
            <person name="Chapman S.B."/>
            <person name="Gainer-Dewar J."/>
            <person name="Goldberg J."/>
            <person name="Griggs A."/>
            <person name="Gujja S."/>
            <person name="Hansen M."/>
            <person name="Howarth C."/>
            <person name="Imamovic A."/>
            <person name="Ireland A."/>
            <person name="Larimer J."/>
            <person name="McCowan C."/>
            <person name="Murphy C."/>
            <person name="Pearson M."/>
            <person name="Poon T.W."/>
            <person name="Priest M."/>
            <person name="Roberts A."/>
            <person name="Saif S."/>
            <person name="Shea T."/>
            <person name="Sykes S."/>
            <person name="Wortman J."/>
            <person name="Nusbaum C."/>
            <person name="Birren B."/>
        </authorList>
    </citation>
    <scope>NUCLEOTIDE SEQUENCE [LARGE SCALE GENOMIC DNA]</scope>
    <source>
        <strain evidence="2 3">INRA-310</strain>
    </source>
</reference>
<dbReference type="GeneID" id="20177379"/>
<dbReference type="VEuPathDB" id="FungiDB:PPTG_07514"/>
<dbReference type="AlphaFoldDB" id="W2QMP9"/>
<sequence>MAKLKDLEAGDVSSKVDTSLWRRAGLFLLYCVVIVSISSLLMSTTVTHPSLFHARGAKFDRSVPRDKAIVLCMHDGVVPMGLSLVRELRCLGRTVRQD</sequence>
<proteinExistence type="predicted"/>
<feature type="transmembrane region" description="Helical" evidence="1">
    <location>
        <begin position="20"/>
        <end position="42"/>
    </location>
</feature>
<organism evidence="2 3">
    <name type="scientific">Phytophthora nicotianae (strain INRA-310)</name>
    <name type="common">Phytophthora parasitica</name>
    <dbReference type="NCBI Taxonomy" id="761204"/>
    <lineage>
        <taxon>Eukaryota</taxon>
        <taxon>Sar</taxon>
        <taxon>Stramenopiles</taxon>
        <taxon>Oomycota</taxon>
        <taxon>Peronosporomycetes</taxon>
        <taxon>Peronosporales</taxon>
        <taxon>Peronosporaceae</taxon>
        <taxon>Phytophthora</taxon>
    </lineage>
</organism>
<gene>
    <name evidence="2" type="ORF">PPTG_07514</name>
</gene>
<evidence type="ECO:0000256" key="1">
    <source>
        <dbReference type="SAM" id="Phobius"/>
    </source>
</evidence>
<accession>W2QMP9</accession>
<keyword evidence="1" id="KW-1133">Transmembrane helix</keyword>
<protein>
    <submittedName>
        <fullName evidence="2">Uncharacterized protein</fullName>
    </submittedName>
</protein>
<reference evidence="3" key="1">
    <citation type="submission" date="2011-12" db="EMBL/GenBank/DDBJ databases">
        <authorList>
            <consortium name="The Broad Institute Genome Sequencing Platform"/>
            <person name="Russ C."/>
            <person name="Tyler B."/>
            <person name="Panabieres F."/>
            <person name="Shan W."/>
            <person name="Tripathy S."/>
            <person name="Grunwald N."/>
            <person name="Machado M."/>
            <person name="Young S.K."/>
            <person name="Zeng Q."/>
            <person name="Gargeya S."/>
            <person name="Fitzgerald M."/>
            <person name="Haas B."/>
            <person name="Abouelleil A."/>
            <person name="Alvarado L."/>
            <person name="Arachchi H.M."/>
            <person name="Berlin A."/>
            <person name="Chapman S.B."/>
            <person name="Gearin G."/>
            <person name="Goldberg J."/>
            <person name="Griggs A."/>
            <person name="Gujja S."/>
            <person name="Hansen M."/>
            <person name="Heiman D."/>
            <person name="Howarth C."/>
            <person name="Larimer J."/>
            <person name="Lui A."/>
            <person name="MacDonald P.J.P."/>
            <person name="McCowen C."/>
            <person name="Montmayeur A."/>
            <person name="Murphy C."/>
            <person name="Neiman D."/>
            <person name="Pearson M."/>
            <person name="Priest M."/>
            <person name="Roberts A."/>
            <person name="Saif S."/>
            <person name="Shea T."/>
            <person name="Sisk P."/>
            <person name="Stolte C."/>
            <person name="Sykes S."/>
            <person name="Wortman J."/>
            <person name="Nusbaum C."/>
            <person name="Birren B."/>
        </authorList>
    </citation>
    <scope>NUCLEOTIDE SEQUENCE [LARGE SCALE GENOMIC DNA]</scope>
    <source>
        <strain evidence="3">INRA-310</strain>
    </source>
</reference>
<evidence type="ECO:0000313" key="3">
    <source>
        <dbReference type="Proteomes" id="UP000018817"/>
    </source>
</evidence>
<keyword evidence="1" id="KW-0472">Membrane</keyword>